<dbReference type="Pfam" id="PF00583">
    <property type="entry name" value="Acetyltransf_1"/>
    <property type="match status" value="1"/>
</dbReference>
<dbReference type="InterPro" id="IPR016181">
    <property type="entry name" value="Acyl_CoA_acyltransferase"/>
</dbReference>
<keyword evidence="5" id="KW-1185">Reference proteome</keyword>
<protein>
    <submittedName>
        <fullName evidence="4">GNAT family N-acetyltransferase</fullName>
        <ecNumber evidence="4">2.3.1.-</ecNumber>
    </submittedName>
</protein>
<proteinExistence type="predicted"/>
<reference evidence="4" key="1">
    <citation type="submission" date="2021-11" db="EMBL/GenBank/DDBJ databases">
        <title>Streptomyces corallinus and Kineosporia corallina sp. nov., two new coral-derived marine actinobacteria.</title>
        <authorList>
            <person name="Buangrab K."/>
            <person name="Sutthacheep M."/>
            <person name="Yeemin T."/>
            <person name="Harunari E."/>
            <person name="Igarashi Y."/>
            <person name="Sripreechasak P."/>
            <person name="Kanchanasin P."/>
            <person name="Tanasupawat S."/>
            <person name="Phongsopitanun W."/>
        </authorList>
    </citation>
    <scope>NUCLEOTIDE SEQUENCE</scope>
    <source>
        <strain evidence="4">JCM 31032</strain>
    </source>
</reference>
<dbReference type="InterPro" id="IPR050832">
    <property type="entry name" value="Bact_Acetyltransf"/>
</dbReference>
<dbReference type="InterPro" id="IPR000182">
    <property type="entry name" value="GNAT_dom"/>
</dbReference>
<accession>A0A9X1T3N6</accession>
<sequence length="138" mass="15445">MLELRPATAADLPAVLDFWQDAAENNSRPADSTTALQALLERDPHALVLALVDEQIAGTLIAGFDGWRYHLYRLAVAPDRRRQGIATALVEHAEERFKALGATRADAMVLDENTTAHSAWQARGYRLQENWSRWVKPL</sequence>
<dbReference type="PROSITE" id="PS51186">
    <property type="entry name" value="GNAT"/>
    <property type="match status" value="1"/>
</dbReference>
<evidence type="ECO:0000256" key="2">
    <source>
        <dbReference type="ARBA" id="ARBA00023315"/>
    </source>
</evidence>
<dbReference type="Proteomes" id="UP001138997">
    <property type="component" value="Unassembled WGS sequence"/>
</dbReference>
<keyword evidence="2 4" id="KW-0012">Acyltransferase</keyword>
<organism evidence="4 5">
    <name type="scientific">Kineosporia babensis</name>
    <dbReference type="NCBI Taxonomy" id="499548"/>
    <lineage>
        <taxon>Bacteria</taxon>
        <taxon>Bacillati</taxon>
        <taxon>Actinomycetota</taxon>
        <taxon>Actinomycetes</taxon>
        <taxon>Kineosporiales</taxon>
        <taxon>Kineosporiaceae</taxon>
        <taxon>Kineosporia</taxon>
    </lineage>
</organism>
<gene>
    <name evidence="4" type="ORF">LR394_33740</name>
</gene>
<dbReference type="EMBL" id="JAJOMB010000025">
    <property type="protein sequence ID" value="MCD5315868.1"/>
    <property type="molecule type" value="Genomic_DNA"/>
</dbReference>
<dbReference type="PANTHER" id="PTHR43877">
    <property type="entry name" value="AMINOALKYLPHOSPHONATE N-ACETYLTRANSFERASE-RELATED-RELATED"/>
    <property type="match status" value="1"/>
</dbReference>
<evidence type="ECO:0000256" key="1">
    <source>
        <dbReference type="ARBA" id="ARBA00022679"/>
    </source>
</evidence>
<comment type="caution">
    <text evidence="4">The sequence shown here is derived from an EMBL/GenBank/DDBJ whole genome shotgun (WGS) entry which is preliminary data.</text>
</comment>
<dbReference type="AlphaFoldDB" id="A0A9X1T3N6"/>
<name>A0A9X1T3N6_9ACTN</name>
<evidence type="ECO:0000313" key="5">
    <source>
        <dbReference type="Proteomes" id="UP001138997"/>
    </source>
</evidence>
<dbReference type="CDD" id="cd04301">
    <property type="entry name" value="NAT_SF"/>
    <property type="match status" value="1"/>
</dbReference>
<dbReference type="EC" id="2.3.1.-" evidence="4"/>
<dbReference type="RefSeq" id="WP_231448689.1">
    <property type="nucleotide sequence ID" value="NZ_JAJOMB010000025.1"/>
</dbReference>
<evidence type="ECO:0000259" key="3">
    <source>
        <dbReference type="PROSITE" id="PS51186"/>
    </source>
</evidence>
<keyword evidence="1 4" id="KW-0808">Transferase</keyword>
<dbReference type="Gene3D" id="3.40.630.30">
    <property type="match status" value="1"/>
</dbReference>
<evidence type="ECO:0000313" key="4">
    <source>
        <dbReference type="EMBL" id="MCD5315868.1"/>
    </source>
</evidence>
<feature type="domain" description="N-acetyltransferase" evidence="3">
    <location>
        <begin position="2"/>
        <end position="138"/>
    </location>
</feature>
<dbReference type="GO" id="GO:0016747">
    <property type="term" value="F:acyltransferase activity, transferring groups other than amino-acyl groups"/>
    <property type="evidence" value="ECO:0007669"/>
    <property type="project" value="InterPro"/>
</dbReference>
<dbReference type="SUPFAM" id="SSF55729">
    <property type="entry name" value="Acyl-CoA N-acyltransferases (Nat)"/>
    <property type="match status" value="1"/>
</dbReference>